<dbReference type="EMBL" id="LAZP02000032">
    <property type="protein sequence ID" value="PFH62339.1"/>
    <property type="molecule type" value="Genomic_DNA"/>
</dbReference>
<evidence type="ECO:0000313" key="3">
    <source>
        <dbReference type="EMBL" id="PFH62339.1"/>
    </source>
</evidence>
<feature type="transmembrane region" description="Helical" evidence="2">
    <location>
        <begin position="736"/>
        <end position="766"/>
    </location>
</feature>
<accession>A0A2A9PLU9</accession>
<keyword evidence="2" id="KW-1133">Transmembrane helix</keyword>
<reference evidence="3 4" key="1">
    <citation type="journal article" date="2015" name="BMC Genomics">
        <title>Gene expression during zombie ant biting behavior reflects the complexity underlying fungal parasitic behavioral manipulation.</title>
        <authorList>
            <person name="de Bekker C."/>
            <person name="Ohm R.A."/>
            <person name="Loreto R.G."/>
            <person name="Sebastian A."/>
            <person name="Albert I."/>
            <person name="Merrow M."/>
            <person name="Brachmann A."/>
            <person name="Hughes D.P."/>
        </authorList>
    </citation>
    <scope>NUCLEOTIDE SEQUENCE [LARGE SCALE GENOMIC DNA]</scope>
    <source>
        <strain evidence="3 4">SC16a</strain>
    </source>
</reference>
<evidence type="ECO:0000256" key="2">
    <source>
        <dbReference type="SAM" id="Phobius"/>
    </source>
</evidence>
<protein>
    <recommendedName>
        <fullName evidence="5">Cytochrome b561 domain-containing protein</fullName>
    </recommendedName>
</protein>
<keyword evidence="2" id="KW-0812">Transmembrane</keyword>
<comment type="caution">
    <text evidence="3">The sequence shown here is derived from an EMBL/GenBank/DDBJ whole genome shotgun (WGS) entry which is preliminary data.</text>
</comment>
<evidence type="ECO:0000256" key="1">
    <source>
        <dbReference type="SAM" id="MobiDB-lite"/>
    </source>
</evidence>
<feature type="region of interest" description="Disordered" evidence="1">
    <location>
        <begin position="326"/>
        <end position="346"/>
    </location>
</feature>
<feature type="region of interest" description="Disordered" evidence="1">
    <location>
        <begin position="171"/>
        <end position="204"/>
    </location>
</feature>
<dbReference type="Proteomes" id="UP000037136">
    <property type="component" value="Unassembled WGS sequence"/>
</dbReference>
<dbReference type="AlphaFoldDB" id="A0A2A9PLU9"/>
<feature type="transmembrane region" description="Helical" evidence="2">
    <location>
        <begin position="706"/>
        <end position="724"/>
    </location>
</feature>
<organism evidence="3 4">
    <name type="scientific">Ophiocordyceps unilateralis</name>
    <name type="common">Zombie-ant fungus</name>
    <name type="synonym">Torrubia unilateralis</name>
    <dbReference type="NCBI Taxonomy" id="268505"/>
    <lineage>
        <taxon>Eukaryota</taxon>
        <taxon>Fungi</taxon>
        <taxon>Dikarya</taxon>
        <taxon>Ascomycota</taxon>
        <taxon>Pezizomycotina</taxon>
        <taxon>Sordariomycetes</taxon>
        <taxon>Hypocreomycetidae</taxon>
        <taxon>Hypocreales</taxon>
        <taxon>Ophiocordycipitaceae</taxon>
        <taxon>Ophiocordyceps</taxon>
    </lineage>
</organism>
<feature type="transmembrane region" description="Helical" evidence="2">
    <location>
        <begin position="674"/>
        <end position="694"/>
    </location>
</feature>
<dbReference type="OrthoDB" id="5148443at2759"/>
<keyword evidence="4" id="KW-1185">Reference proteome</keyword>
<feature type="region of interest" description="Disordered" evidence="1">
    <location>
        <begin position="1"/>
        <end position="22"/>
    </location>
</feature>
<evidence type="ECO:0008006" key="5">
    <source>
        <dbReference type="Google" id="ProtNLM"/>
    </source>
</evidence>
<gene>
    <name evidence="3" type="ORF">XA68_14066</name>
</gene>
<proteinExistence type="predicted"/>
<feature type="transmembrane region" description="Helical" evidence="2">
    <location>
        <begin position="591"/>
        <end position="616"/>
    </location>
</feature>
<name>A0A2A9PLU9_OPHUN</name>
<feature type="transmembrane region" description="Helical" evidence="2">
    <location>
        <begin position="640"/>
        <end position="662"/>
    </location>
</feature>
<reference evidence="3 4" key="2">
    <citation type="journal article" date="2017" name="Sci. Rep.">
        <title>Ant-infecting Ophiocordyceps genomes reveal a high diversity of potential behavioral manipulation genes and a possible major role for enterotoxins.</title>
        <authorList>
            <person name="de Bekker C."/>
            <person name="Ohm R.A."/>
            <person name="Evans H.C."/>
            <person name="Brachmann A."/>
            <person name="Hughes D.P."/>
        </authorList>
    </citation>
    <scope>NUCLEOTIDE SEQUENCE [LARGE SCALE GENOMIC DNA]</scope>
    <source>
        <strain evidence="3 4">SC16a</strain>
    </source>
</reference>
<evidence type="ECO:0000313" key="4">
    <source>
        <dbReference type="Proteomes" id="UP000037136"/>
    </source>
</evidence>
<keyword evidence="2" id="KW-0472">Membrane</keyword>
<sequence>MGRTMSAPGQWKTGIPPLAASTLPHRAADDGAGWRNGQSRHRVWPSSQRELILITTAALLPRLGGVFQQDWQLHPLPVFWLVVTDVAAGGTMVSSPDSFSMLSRALLLLPLLLLLFALARAAPDEINSRPWLLHHLRDAGSAELRKRALLEKRQGFLDNVVKNVNNLVLGLGQGRPNDREKAASGGAAKPDSGNPKPGKNPLSDLVAGGGQIGNIVNKVTDNIVGSVTNLSGPAVADAGFLGGVGAGVGAAQGLGLLSVKGSKAAGEKVAKDNGIERTAIGNAVQESTTGFVATTLRAFQESNPNVDMKALASALGSGIGSGTAAGLRLTKDDNDNGDQGPPSNLPGMEAIAGNFAFGLSRSLADNADSQLVSNKVREMLPDLKPNVGRIANGFARGLLTGVGDGVEAIGGISSVLGGNTTRPKGTIGDTTVDFDDSVGGLAKGFGQGLGNSGTVTLQRVVLSPGAGALARRAVTADDVGKPVLGLATRIMTADSVSTAVQKAIELLNGSGVAGISLVLAGLSSSGAVSVGGLDRNTTDVIRALIPPGDIHFTHISNTYDVDGKQLARVLDGSLDDAKSAIRINGHDFAEFVALVTAHIVLALVALALLFPLALTLRTMRNLMLRAEAAHLVPRWTHRTVCLIWILGILPLVPGIFALGVVAKGTGGNFQTAHGSLSIVNSIIVFVAGALFFLTNRGPRIEKASRIVNQPLLISTLTTFISGLVDLGNVSLGQMQVVPFALAVPIGFVLGAMLVVAQVVFAFDALLRRLKPVLTRPGKKELDSEMLPPPLAIHKESVVSWRESLLTAVLGSDGKSLPMRRGA</sequence>